<evidence type="ECO:0000256" key="4">
    <source>
        <dbReference type="ARBA" id="ARBA00023098"/>
    </source>
</evidence>
<feature type="chain" id="PRO_5014477136" description="1-alkyl-2-acetylglycerophosphocholine esterase" evidence="5">
    <location>
        <begin position="17"/>
        <end position="388"/>
    </location>
</feature>
<keyword evidence="3" id="KW-0442">Lipid degradation</keyword>
<feature type="signal peptide" evidence="5">
    <location>
        <begin position="1"/>
        <end position="16"/>
    </location>
</feature>
<evidence type="ECO:0000256" key="5">
    <source>
        <dbReference type="SAM" id="SignalP"/>
    </source>
</evidence>
<dbReference type="PANTHER" id="PTHR10272">
    <property type="entry name" value="PLATELET-ACTIVATING FACTOR ACETYLHYDROLASE"/>
    <property type="match status" value="1"/>
</dbReference>
<evidence type="ECO:0000256" key="2">
    <source>
        <dbReference type="ARBA" id="ARBA00022801"/>
    </source>
</evidence>
<dbReference type="AlphaFoldDB" id="A0A2K3Q6E4"/>
<organism evidence="6 7">
    <name type="scientific">Tolypocladium capitatum</name>
    <dbReference type="NCBI Taxonomy" id="45235"/>
    <lineage>
        <taxon>Eukaryota</taxon>
        <taxon>Fungi</taxon>
        <taxon>Dikarya</taxon>
        <taxon>Ascomycota</taxon>
        <taxon>Pezizomycotina</taxon>
        <taxon>Sordariomycetes</taxon>
        <taxon>Hypocreomycetidae</taxon>
        <taxon>Hypocreales</taxon>
        <taxon>Ophiocordycipitaceae</taxon>
        <taxon>Tolypocladium</taxon>
    </lineage>
</organism>
<dbReference type="InterPro" id="IPR029058">
    <property type="entry name" value="AB_hydrolase_fold"/>
</dbReference>
<evidence type="ECO:0000256" key="3">
    <source>
        <dbReference type="ARBA" id="ARBA00022963"/>
    </source>
</evidence>
<keyword evidence="4" id="KW-0443">Lipid metabolism</keyword>
<dbReference type="EMBL" id="NRSZ01001138">
    <property type="protein sequence ID" value="PNY23145.1"/>
    <property type="molecule type" value="Genomic_DNA"/>
</dbReference>
<dbReference type="OrthoDB" id="2363873at2759"/>
<protein>
    <recommendedName>
        <fullName evidence="1">1-alkyl-2-acetylglycerophosphocholine esterase</fullName>
        <ecNumber evidence="1">3.1.1.47</ecNumber>
    </recommendedName>
</protein>
<keyword evidence="7" id="KW-1185">Reference proteome</keyword>
<name>A0A2K3Q6E4_9HYPO</name>
<evidence type="ECO:0000313" key="6">
    <source>
        <dbReference type="EMBL" id="PNY23145.1"/>
    </source>
</evidence>
<dbReference type="GO" id="GO:0003847">
    <property type="term" value="F:1-alkyl-2-acetylglycerophosphocholine esterase activity"/>
    <property type="evidence" value="ECO:0007669"/>
    <property type="project" value="UniProtKB-EC"/>
</dbReference>
<dbReference type="EC" id="3.1.1.47" evidence="1"/>
<keyword evidence="5" id="KW-0732">Signal</keyword>
<sequence length="388" mass="42019">MMLPFVLTAVLAVTKAILVPGPPGPFPVAVRVQGFTDTSRLDPYAPKDRPHPRRVLISVFQPLEPRREYPTELVPYMPPQTANVYGEQVATLGLPNDTLARFELEVPKLPTAGAEGKHHHEHRYPLVLFSPGYGVSRLVYSAGARALASRGYVVVTIDHPYDALIVEFPEGEVFLSANISVEDPAELVKAVKVRAADASFIIDQFHNPSVLRNLTGGYPGRVDVEKLAMYGHSLGGATAATAMLSDDRILGGNNLDGPILGPVVQKGLDRPFILAGIPGRDGLPSANWPEFYDNVRSAKMALAIANTTHASFFDVRLLFTAIDIPDKVKAGVDAALGTVDGRRLEDIMLGILTGFLDLVFKAKAGRLRDIGRDFCEVAVVRSNLASRK</sequence>
<dbReference type="Pfam" id="PF03403">
    <property type="entry name" value="PAF-AH_p_II"/>
    <property type="match status" value="1"/>
</dbReference>
<accession>A0A2K3Q6E4</accession>
<dbReference type="STRING" id="45235.A0A2K3Q6E4"/>
<dbReference type="PANTHER" id="PTHR10272:SF14">
    <property type="entry name" value="PAF ACETYLHYDROLASE FAMILY PROTEIN"/>
    <property type="match status" value="1"/>
</dbReference>
<dbReference type="Gene3D" id="3.40.50.1820">
    <property type="entry name" value="alpha/beta hydrolase"/>
    <property type="match status" value="1"/>
</dbReference>
<dbReference type="GO" id="GO:0016042">
    <property type="term" value="P:lipid catabolic process"/>
    <property type="evidence" value="ECO:0007669"/>
    <property type="project" value="UniProtKB-KW"/>
</dbReference>
<reference evidence="6 7" key="1">
    <citation type="submission" date="2017-08" db="EMBL/GenBank/DDBJ databases">
        <title>Harnessing the power of phylogenomics to disentangle the directionality and signatures of interkingdom host jumping in the parasitic fungal genus Tolypocladium.</title>
        <authorList>
            <person name="Quandt C.A."/>
            <person name="Patterson W."/>
            <person name="Spatafora J.W."/>
        </authorList>
    </citation>
    <scope>NUCLEOTIDE SEQUENCE [LARGE SCALE GENOMIC DNA]</scope>
    <source>
        <strain evidence="6 7">CBS 113982</strain>
    </source>
</reference>
<dbReference type="SUPFAM" id="SSF53474">
    <property type="entry name" value="alpha/beta-Hydrolases"/>
    <property type="match status" value="1"/>
</dbReference>
<evidence type="ECO:0000256" key="1">
    <source>
        <dbReference type="ARBA" id="ARBA00013201"/>
    </source>
</evidence>
<gene>
    <name evidence="6" type="ORF">TCAP_06904</name>
</gene>
<keyword evidence="2 6" id="KW-0378">Hydrolase</keyword>
<evidence type="ECO:0000313" key="7">
    <source>
        <dbReference type="Proteomes" id="UP000236621"/>
    </source>
</evidence>
<comment type="caution">
    <text evidence="6">The sequence shown here is derived from an EMBL/GenBank/DDBJ whole genome shotgun (WGS) entry which is preliminary data.</text>
</comment>
<dbReference type="Proteomes" id="UP000236621">
    <property type="component" value="Unassembled WGS sequence"/>
</dbReference>
<proteinExistence type="predicted"/>